<proteinExistence type="predicted"/>
<comment type="caution">
    <text evidence="2">The sequence shown here is derived from an EMBL/GenBank/DDBJ whole genome shotgun (WGS) entry which is preliminary data.</text>
</comment>
<evidence type="ECO:0000313" key="3">
    <source>
        <dbReference type="Proteomes" id="UP001597085"/>
    </source>
</evidence>
<keyword evidence="1" id="KW-0472">Membrane</keyword>
<evidence type="ECO:0000313" key="2">
    <source>
        <dbReference type="EMBL" id="MFD1601032.1"/>
    </source>
</evidence>
<dbReference type="AlphaFoldDB" id="A0ABD6CT83"/>
<dbReference type="RefSeq" id="WP_256423027.1">
    <property type="nucleotide sequence ID" value="NZ_JANHDI010000018.1"/>
</dbReference>
<feature type="transmembrane region" description="Helical" evidence="1">
    <location>
        <begin position="94"/>
        <end position="114"/>
    </location>
</feature>
<protein>
    <submittedName>
        <fullName evidence="2">Uncharacterized protein</fullName>
    </submittedName>
</protein>
<organism evidence="2 3">
    <name type="scientific">Halobellus rarus</name>
    <dbReference type="NCBI Taxonomy" id="1126237"/>
    <lineage>
        <taxon>Archaea</taxon>
        <taxon>Methanobacteriati</taxon>
        <taxon>Methanobacteriota</taxon>
        <taxon>Stenosarchaea group</taxon>
        <taxon>Halobacteria</taxon>
        <taxon>Halobacteriales</taxon>
        <taxon>Haloferacaceae</taxon>
        <taxon>Halobellus</taxon>
    </lineage>
</organism>
<evidence type="ECO:0000256" key="1">
    <source>
        <dbReference type="SAM" id="Phobius"/>
    </source>
</evidence>
<accession>A0ABD6CT83</accession>
<sequence length="118" mass="11996">MSGADTGDLEDEYTDGGSVKWGKVAGGIAGIGLSVIGYTYASGIRLVRDGATAVVDGIGSFYAVLVSTPFTAGSEQFDRAAQTAADGLAVFGPLAFPVAVLIAVGMLLLLFWGVGRYV</sequence>
<keyword evidence="1" id="KW-1133">Transmembrane helix</keyword>
<feature type="transmembrane region" description="Helical" evidence="1">
    <location>
        <begin position="53"/>
        <end position="74"/>
    </location>
</feature>
<dbReference type="Proteomes" id="UP001597085">
    <property type="component" value="Unassembled WGS sequence"/>
</dbReference>
<reference evidence="2 3" key="1">
    <citation type="journal article" date="2019" name="Int. J. Syst. Evol. Microbiol.">
        <title>The Global Catalogue of Microorganisms (GCM) 10K type strain sequencing project: providing services to taxonomists for standard genome sequencing and annotation.</title>
        <authorList>
            <consortium name="The Broad Institute Genomics Platform"/>
            <consortium name="The Broad Institute Genome Sequencing Center for Infectious Disease"/>
            <person name="Wu L."/>
            <person name="Ma J."/>
        </authorList>
    </citation>
    <scope>NUCLEOTIDE SEQUENCE [LARGE SCALE GENOMIC DNA]</scope>
    <source>
        <strain evidence="2 3">CGMCC 1.12121</strain>
    </source>
</reference>
<feature type="transmembrane region" description="Helical" evidence="1">
    <location>
        <begin position="21"/>
        <end position="41"/>
    </location>
</feature>
<dbReference type="EMBL" id="JBHUDK010000029">
    <property type="protein sequence ID" value="MFD1601032.1"/>
    <property type="molecule type" value="Genomic_DNA"/>
</dbReference>
<keyword evidence="1" id="KW-0812">Transmembrane</keyword>
<gene>
    <name evidence="2" type="ORF">ACFSBX_19030</name>
</gene>
<name>A0ABD6CT83_9EURY</name>
<keyword evidence="3" id="KW-1185">Reference proteome</keyword>